<reference evidence="9 10" key="1">
    <citation type="journal article" date="2016" name="Nat. Commun.">
        <title>Thousands of microbial genomes shed light on interconnected biogeochemical processes in an aquifer system.</title>
        <authorList>
            <person name="Anantharaman K."/>
            <person name="Brown C.T."/>
            <person name="Hug L.A."/>
            <person name="Sharon I."/>
            <person name="Castelle C.J."/>
            <person name="Probst A.J."/>
            <person name="Thomas B.C."/>
            <person name="Singh A."/>
            <person name="Wilkins M.J."/>
            <person name="Karaoz U."/>
            <person name="Brodie E.L."/>
            <person name="Williams K.H."/>
            <person name="Hubbard S.S."/>
            <person name="Banfield J.F."/>
        </authorList>
    </citation>
    <scope>NUCLEOTIDE SEQUENCE [LARGE SCALE GENOMIC DNA]</scope>
</reference>
<dbReference type="InterPro" id="IPR004358">
    <property type="entry name" value="Sig_transdc_His_kin-like_C"/>
</dbReference>
<comment type="caution">
    <text evidence="9">The sequence shown here is derived from an EMBL/GenBank/DDBJ whole genome shotgun (WGS) entry which is preliminary data.</text>
</comment>
<dbReference type="PANTHER" id="PTHR45453">
    <property type="entry name" value="PHOSPHATE REGULON SENSOR PROTEIN PHOR"/>
    <property type="match status" value="1"/>
</dbReference>
<dbReference type="CDD" id="cd00082">
    <property type="entry name" value="HisKA"/>
    <property type="match status" value="1"/>
</dbReference>
<dbReference type="EC" id="2.7.13.3" evidence="2"/>
<keyword evidence="7" id="KW-0812">Transmembrane</keyword>
<dbReference type="Pfam" id="PF00512">
    <property type="entry name" value="HisKA"/>
    <property type="match status" value="1"/>
</dbReference>
<dbReference type="InterPro" id="IPR003661">
    <property type="entry name" value="HisK_dim/P_dom"/>
</dbReference>
<evidence type="ECO:0000256" key="2">
    <source>
        <dbReference type="ARBA" id="ARBA00012438"/>
    </source>
</evidence>
<dbReference type="Gene3D" id="1.10.287.130">
    <property type="match status" value="1"/>
</dbReference>
<protein>
    <recommendedName>
        <fullName evidence="2">histidine kinase</fullName>
        <ecNumber evidence="2">2.7.13.3</ecNumber>
    </recommendedName>
</protein>
<evidence type="ECO:0000313" key="10">
    <source>
        <dbReference type="Proteomes" id="UP000179059"/>
    </source>
</evidence>
<dbReference type="SMART" id="SM00387">
    <property type="entry name" value="HATPase_c"/>
    <property type="match status" value="1"/>
</dbReference>
<keyword evidence="5" id="KW-0418">Kinase</keyword>
<keyword evidence="6" id="KW-0902">Two-component regulatory system</keyword>
<dbReference type="InterPro" id="IPR036097">
    <property type="entry name" value="HisK_dim/P_sf"/>
</dbReference>
<dbReference type="CDD" id="cd00075">
    <property type="entry name" value="HATPase"/>
    <property type="match status" value="1"/>
</dbReference>
<accession>A0A1G2CBV2</accession>
<keyword evidence="3" id="KW-0597">Phosphoprotein</keyword>
<dbReference type="InterPro" id="IPR050351">
    <property type="entry name" value="BphY/WalK/GraS-like"/>
</dbReference>
<dbReference type="SMART" id="SM00388">
    <property type="entry name" value="HisKA"/>
    <property type="match status" value="1"/>
</dbReference>
<dbReference type="SUPFAM" id="SSF47384">
    <property type="entry name" value="Homodimeric domain of signal transducing histidine kinase"/>
    <property type="match status" value="1"/>
</dbReference>
<dbReference type="AlphaFoldDB" id="A0A1G2CBV2"/>
<keyword evidence="7" id="KW-0472">Membrane</keyword>
<feature type="transmembrane region" description="Helical" evidence="7">
    <location>
        <begin position="27"/>
        <end position="49"/>
    </location>
</feature>
<dbReference type="PRINTS" id="PR00344">
    <property type="entry name" value="BCTRLSENSOR"/>
</dbReference>
<dbReference type="Proteomes" id="UP000179059">
    <property type="component" value="Unassembled WGS sequence"/>
</dbReference>
<evidence type="ECO:0000259" key="8">
    <source>
        <dbReference type="PROSITE" id="PS50109"/>
    </source>
</evidence>
<dbReference type="SUPFAM" id="SSF55874">
    <property type="entry name" value="ATPase domain of HSP90 chaperone/DNA topoisomerase II/histidine kinase"/>
    <property type="match status" value="1"/>
</dbReference>
<keyword evidence="4" id="KW-0808">Transferase</keyword>
<evidence type="ECO:0000256" key="6">
    <source>
        <dbReference type="ARBA" id="ARBA00023012"/>
    </source>
</evidence>
<feature type="transmembrane region" description="Helical" evidence="7">
    <location>
        <begin position="83"/>
        <end position="102"/>
    </location>
</feature>
<name>A0A1G2CBV2_9BACT</name>
<sequence length="346" mass="38064">MKRYWKPFEAWATALRLRPFRNARVKLTALHVLNTAIVLGVFLSVLGYLRVRILSVQLSDKLAPGLSPDLVVQDIHNSLQGTAFALAALMLLIMGVLSYIFVRTTLRPIREFMESQRRFISDASHELRTPLATMKTENEVALLDPGRVTRDEAISIIKSNVEEVDRIATILNNLLNLASFNNASGAPPFSAVDLAAVVRTILERVKILAVRKDIRITTVNLLPTRVWGNATALEEVASNLLKNAIQYTPAGGEITLESRPDAEKKNGRLVVRDTGVGIAPEDLPYIFEPFYRSDKSLHMYQQGAGLGLPLVREIAKRHGGSIDIQSSLGKGTMITISIPLAPAAKA</sequence>
<evidence type="ECO:0000256" key="4">
    <source>
        <dbReference type="ARBA" id="ARBA00022679"/>
    </source>
</evidence>
<organism evidence="9 10">
    <name type="scientific">Candidatus Liptonbacteria bacterium RIFCSPHIGHO2_01_FULL_57_28</name>
    <dbReference type="NCBI Taxonomy" id="1798647"/>
    <lineage>
        <taxon>Bacteria</taxon>
        <taxon>Candidatus Liptoniibacteriota</taxon>
    </lineage>
</organism>
<dbReference type="InterPro" id="IPR036890">
    <property type="entry name" value="HATPase_C_sf"/>
</dbReference>
<dbReference type="GO" id="GO:0000155">
    <property type="term" value="F:phosphorelay sensor kinase activity"/>
    <property type="evidence" value="ECO:0007669"/>
    <property type="project" value="InterPro"/>
</dbReference>
<dbReference type="PROSITE" id="PS50109">
    <property type="entry name" value="HIS_KIN"/>
    <property type="match status" value="1"/>
</dbReference>
<dbReference type="GO" id="GO:0004721">
    <property type="term" value="F:phosphoprotein phosphatase activity"/>
    <property type="evidence" value="ECO:0007669"/>
    <property type="project" value="TreeGrafter"/>
</dbReference>
<dbReference type="PANTHER" id="PTHR45453:SF1">
    <property type="entry name" value="PHOSPHATE REGULON SENSOR PROTEIN PHOR"/>
    <property type="match status" value="1"/>
</dbReference>
<evidence type="ECO:0000256" key="5">
    <source>
        <dbReference type="ARBA" id="ARBA00022777"/>
    </source>
</evidence>
<dbReference type="InterPro" id="IPR005467">
    <property type="entry name" value="His_kinase_dom"/>
</dbReference>
<dbReference type="Gene3D" id="3.30.565.10">
    <property type="entry name" value="Histidine kinase-like ATPase, C-terminal domain"/>
    <property type="match status" value="1"/>
</dbReference>
<proteinExistence type="predicted"/>
<dbReference type="FunFam" id="3.30.565.10:FF:000006">
    <property type="entry name" value="Sensor histidine kinase WalK"/>
    <property type="match status" value="1"/>
</dbReference>
<evidence type="ECO:0000256" key="1">
    <source>
        <dbReference type="ARBA" id="ARBA00000085"/>
    </source>
</evidence>
<evidence type="ECO:0000256" key="7">
    <source>
        <dbReference type="SAM" id="Phobius"/>
    </source>
</evidence>
<dbReference type="GO" id="GO:0005886">
    <property type="term" value="C:plasma membrane"/>
    <property type="evidence" value="ECO:0007669"/>
    <property type="project" value="TreeGrafter"/>
</dbReference>
<dbReference type="Pfam" id="PF02518">
    <property type="entry name" value="HATPase_c"/>
    <property type="match status" value="1"/>
</dbReference>
<dbReference type="GO" id="GO:0016036">
    <property type="term" value="P:cellular response to phosphate starvation"/>
    <property type="evidence" value="ECO:0007669"/>
    <property type="project" value="TreeGrafter"/>
</dbReference>
<keyword evidence="7" id="KW-1133">Transmembrane helix</keyword>
<dbReference type="EMBL" id="MHKX01000001">
    <property type="protein sequence ID" value="OGY98845.1"/>
    <property type="molecule type" value="Genomic_DNA"/>
</dbReference>
<gene>
    <name evidence="9" type="ORF">A2855_01575</name>
</gene>
<dbReference type="InterPro" id="IPR003594">
    <property type="entry name" value="HATPase_dom"/>
</dbReference>
<dbReference type="STRING" id="1798647.A2855_01575"/>
<feature type="domain" description="Histidine kinase" evidence="8">
    <location>
        <begin position="122"/>
        <end position="342"/>
    </location>
</feature>
<comment type="catalytic activity">
    <reaction evidence="1">
        <text>ATP + protein L-histidine = ADP + protein N-phospho-L-histidine.</text>
        <dbReference type="EC" id="2.7.13.3"/>
    </reaction>
</comment>
<evidence type="ECO:0000313" key="9">
    <source>
        <dbReference type="EMBL" id="OGY98845.1"/>
    </source>
</evidence>
<evidence type="ECO:0000256" key="3">
    <source>
        <dbReference type="ARBA" id="ARBA00022553"/>
    </source>
</evidence>